<comment type="caution">
    <text evidence="1">The sequence shown here is derived from an EMBL/GenBank/DDBJ whole genome shotgun (WGS) entry which is preliminary data.</text>
</comment>
<sequence length="125" mass="14479">KANFPDAQMNVTVFYTKDYGNKSNWKLGENKPNTKPNKANFRKAEMNVNYYSTKDYENISNWKLCENKPNTKPIQSQYKPNQTQLNPCRQSGLDSSCGHWAKREKPKAPGKYFWALEYCLSALVS</sequence>
<evidence type="ECO:0000313" key="1">
    <source>
        <dbReference type="EMBL" id="GAF68369.1"/>
    </source>
</evidence>
<protein>
    <submittedName>
        <fullName evidence="1">Uncharacterized protein</fullName>
    </submittedName>
</protein>
<accession>X0RHN3</accession>
<feature type="non-terminal residue" evidence="1">
    <location>
        <position position="1"/>
    </location>
</feature>
<dbReference type="EMBL" id="BARS01007693">
    <property type="protein sequence ID" value="GAF68369.1"/>
    <property type="molecule type" value="Genomic_DNA"/>
</dbReference>
<organism evidence="1">
    <name type="scientific">marine sediment metagenome</name>
    <dbReference type="NCBI Taxonomy" id="412755"/>
    <lineage>
        <taxon>unclassified sequences</taxon>
        <taxon>metagenomes</taxon>
        <taxon>ecological metagenomes</taxon>
    </lineage>
</organism>
<dbReference type="AlphaFoldDB" id="X0RHN3"/>
<gene>
    <name evidence="1" type="ORF">S01H1_14767</name>
</gene>
<proteinExistence type="predicted"/>
<reference evidence="1" key="1">
    <citation type="journal article" date="2014" name="Front. Microbiol.">
        <title>High frequency of phylogenetically diverse reductive dehalogenase-homologous genes in deep subseafloor sedimentary metagenomes.</title>
        <authorList>
            <person name="Kawai M."/>
            <person name="Futagami T."/>
            <person name="Toyoda A."/>
            <person name="Takaki Y."/>
            <person name="Nishi S."/>
            <person name="Hori S."/>
            <person name="Arai W."/>
            <person name="Tsubouchi T."/>
            <person name="Morono Y."/>
            <person name="Uchiyama I."/>
            <person name="Ito T."/>
            <person name="Fujiyama A."/>
            <person name="Inagaki F."/>
            <person name="Takami H."/>
        </authorList>
    </citation>
    <scope>NUCLEOTIDE SEQUENCE</scope>
    <source>
        <strain evidence="1">Expedition CK06-06</strain>
    </source>
</reference>
<name>X0RHN3_9ZZZZ</name>